<proteinExistence type="inferred from homology"/>
<feature type="binding site" evidence="5">
    <location>
        <begin position="311"/>
        <end position="313"/>
    </location>
    <ligand>
        <name>GTP</name>
        <dbReference type="ChEBI" id="CHEBI:37565"/>
    </ligand>
</feature>
<comment type="subunit">
    <text evidence="5">Monomer.</text>
</comment>
<feature type="binding site" evidence="5">
    <location>
        <begin position="190"/>
        <end position="194"/>
    </location>
    <ligand>
        <name>GTP</name>
        <dbReference type="ChEBI" id="CHEBI:37565"/>
    </ligand>
</feature>
<dbReference type="Pfam" id="PF01018">
    <property type="entry name" value="GTP1_OBG"/>
    <property type="match status" value="1"/>
</dbReference>
<evidence type="ECO:0000256" key="4">
    <source>
        <dbReference type="ARBA" id="ARBA00023134"/>
    </source>
</evidence>
<name>A0ABV6YSC7_UNCC1</name>
<comment type="similarity">
    <text evidence="1 5">Belongs to the TRAFAC class OBG-HflX-like GTPase superfamily. OBG GTPase family.</text>
</comment>
<dbReference type="SUPFAM" id="SSF52540">
    <property type="entry name" value="P-loop containing nucleoside triphosphate hydrolases"/>
    <property type="match status" value="1"/>
</dbReference>
<dbReference type="InterPro" id="IPR014100">
    <property type="entry name" value="GTP-bd_Obg/CgtA"/>
</dbReference>
<keyword evidence="5" id="KW-0378">Hydrolase</keyword>
<dbReference type="NCBIfam" id="NF008956">
    <property type="entry name" value="PRK12299.1"/>
    <property type="match status" value="1"/>
</dbReference>
<feature type="binding site" evidence="5">
    <location>
        <begin position="282"/>
        <end position="285"/>
    </location>
    <ligand>
        <name>GTP</name>
        <dbReference type="ChEBI" id="CHEBI:37565"/>
    </ligand>
</feature>
<keyword evidence="5" id="KW-0479">Metal-binding</keyword>
<protein>
    <recommendedName>
        <fullName evidence="5">GTPase Obg</fullName>
        <ecNumber evidence="5">3.6.5.-</ecNumber>
    </recommendedName>
    <alternativeName>
        <fullName evidence="5">GTP-binding protein Obg</fullName>
    </alternativeName>
</protein>
<keyword evidence="4 5" id="KW-0342">GTP-binding</keyword>
<dbReference type="SUPFAM" id="SSF82051">
    <property type="entry name" value="Obg GTP-binding protein N-terminal domain"/>
    <property type="match status" value="1"/>
</dbReference>
<dbReference type="Gene3D" id="2.70.210.12">
    <property type="entry name" value="GTP1/OBG domain"/>
    <property type="match status" value="1"/>
</dbReference>
<organism evidence="8 9">
    <name type="scientific">candidate division CSSED10-310 bacterium</name>
    <dbReference type="NCBI Taxonomy" id="2855610"/>
    <lineage>
        <taxon>Bacteria</taxon>
        <taxon>Bacteria division CSSED10-310</taxon>
    </lineage>
</organism>
<evidence type="ECO:0000256" key="5">
    <source>
        <dbReference type="HAMAP-Rule" id="MF_01454"/>
    </source>
</evidence>
<dbReference type="PANTHER" id="PTHR11702">
    <property type="entry name" value="DEVELOPMENTALLY REGULATED GTP-BINDING PROTEIN-RELATED"/>
    <property type="match status" value="1"/>
</dbReference>
<keyword evidence="5" id="KW-0963">Cytoplasm</keyword>
<evidence type="ECO:0000259" key="7">
    <source>
        <dbReference type="PROSITE" id="PS51883"/>
    </source>
</evidence>
<dbReference type="EC" id="3.6.5.-" evidence="5"/>
<feature type="binding site" evidence="5">
    <location>
        <begin position="212"/>
        <end position="215"/>
    </location>
    <ligand>
        <name>GTP</name>
        <dbReference type="ChEBI" id="CHEBI:37565"/>
    </ligand>
</feature>
<feature type="binding site" evidence="5">
    <location>
        <position position="192"/>
    </location>
    <ligand>
        <name>Mg(2+)</name>
        <dbReference type="ChEBI" id="CHEBI:18420"/>
    </ligand>
</feature>
<evidence type="ECO:0000313" key="8">
    <source>
        <dbReference type="EMBL" id="MFC1849074.1"/>
    </source>
</evidence>
<dbReference type="NCBIfam" id="NF008954">
    <property type="entry name" value="PRK12296.1"/>
    <property type="match status" value="1"/>
</dbReference>
<evidence type="ECO:0000256" key="2">
    <source>
        <dbReference type="ARBA" id="ARBA00022741"/>
    </source>
</evidence>
<dbReference type="InterPro" id="IPR031167">
    <property type="entry name" value="G_OBG"/>
</dbReference>
<dbReference type="PROSITE" id="PS51883">
    <property type="entry name" value="OBG"/>
    <property type="match status" value="1"/>
</dbReference>
<dbReference type="PIRSF" id="PIRSF002401">
    <property type="entry name" value="GTP_bd_Obg/CgtA"/>
    <property type="match status" value="1"/>
</dbReference>
<comment type="function">
    <text evidence="5">An essential GTPase which binds GTP, GDP and possibly (p)ppGpp with moderate affinity, with high nucleotide exchange rates and a fairly low GTP hydrolysis rate. Plays a role in control of the cell cycle, stress response, ribosome biogenesis and in those bacteria that undergo differentiation, in morphogenesis control.</text>
</comment>
<dbReference type="Gene3D" id="3.40.50.300">
    <property type="entry name" value="P-loop containing nucleotide triphosphate hydrolases"/>
    <property type="match status" value="1"/>
</dbReference>
<feature type="binding site" evidence="5">
    <location>
        <begin position="165"/>
        <end position="172"/>
    </location>
    <ligand>
        <name>GTP</name>
        <dbReference type="ChEBI" id="CHEBI:37565"/>
    </ligand>
</feature>
<dbReference type="PROSITE" id="PS00905">
    <property type="entry name" value="GTP1_OBG"/>
    <property type="match status" value="1"/>
</dbReference>
<evidence type="ECO:0000259" key="6">
    <source>
        <dbReference type="PROSITE" id="PS51710"/>
    </source>
</evidence>
<dbReference type="CDD" id="cd01898">
    <property type="entry name" value="Obg"/>
    <property type="match status" value="1"/>
</dbReference>
<dbReference type="NCBIfam" id="NF008955">
    <property type="entry name" value="PRK12297.1"/>
    <property type="match status" value="1"/>
</dbReference>
<dbReference type="InterPro" id="IPR027417">
    <property type="entry name" value="P-loop_NTPase"/>
</dbReference>
<dbReference type="HAMAP" id="MF_01454">
    <property type="entry name" value="GTPase_Obg"/>
    <property type="match status" value="1"/>
</dbReference>
<dbReference type="InterPro" id="IPR006074">
    <property type="entry name" value="GTP1-OBG_CS"/>
</dbReference>
<comment type="caution">
    <text evidence="8">The sequence shown here is derived from an EMBL/GenBank/DDBJ whole genome shotgun (WGS) entry which is preliminary data.</text>
</comment>
<keyword evidence="3 5" id="KW-0460">Magnesium</keyword>
<dbReference type="PRINTS" id="PR00326">
    <property type="entry name" value="GTP1OBG"/>
</dbReference>
<dbReference type="Pfam" id="PF01926">
    <property type="entry name" value="MMR_HSR1"/>
    <property type="match status" value="1"/>
</dbReference>
<reference evidence="8 9" key="1">
    <citation type="submission" date="2024-09" db="EMBL/GenBank/DDBJ databases">
        <title>Laminarin stimulates single cell rates of sulfate reduction while oxygen inhibits transcriptomic activity in coastal marine sediment.</title>
        <authorList>
            <person name="Lindsay M."/>
            <person name="Orcutt B."/>
            <person name="Emerson D."/>
            <person name="Stepanauskas R."/>
            <person name="D'Angelo T."/>
        </authorList>
    </citation>
    <scope>NUCLEOTIDE SEQUENCE [LARGE SCALE GENOMIC DNA]</scope>
    <source>
        <strain evidence="8">SAG AM-311-K15</strain>
    </source>
</reference>
<evidence type="ECO:0000256" key="3">
    <source>
        <dbReference type="ARBA" id="ARBA00022842"/>
    </source>
</evidence>
<feature type="binding site" evidence="5">
    <location>
        <position position="172"/>
    </location>
    <ligand>
        <name>Mg(2+)</name>
        <dbReference type="ChEBI" id="CHEBI:18420"/>
    </ligand>
</feature>
<dbReference type="PROSITE" id="PS51710">
    <property type="entry name" value="G_OBG"/>
    <property type="match status" value="1"/>
</dbReference>
<comment type="subcellular location">
    <subcellularLocation>
        <location evidence="5">Cytoplasm</location>
    </subcellularLocation>
</comment>
<feature type="domain" description="Obg" evidence="7">
    <location>
        <begin position="1"/>
        <end position="158"/>
    </location>
</feature>
<accession>A0ABV6YSC7</accession>
<dbReference type="InterPro" id="IPR036726">
    <property type="entry name" value="GTP1_OBG_dom_sf"/>
</dbReference>
<dbReference type="EMBL" id="JBHPBY010000019">
    <property type="protein sequence ID" value="MFC1849074.1"/>
    <property type="molecule type" value="Genomic_DNA"/>
</dbReference>
<evidence type="ECO:0000313" key="9">
    <source>
        <dbReference type="Proteomes" id="UP001594351"/>
    </source>
</evidence>
<dbReference type="Proteomes" id="UP001594351">
    <property type="component" value="Unassembled WGS sequence"/>
</dbReference>
<dbReference type="InterPro" id="IPR006073">
    <property type="entry name" value="GTP-bd"/>
</dbReference>
<dbReference type="InterPro" id="IPR006169">
    <property type="entry name" value="GTP1_OBG_dom"/>
</dbReference>
<gene>
    <name evidence="8" type="primary">obgE</name>
    <name evidence="5" type="synonym">obg</name>
    <name evidence="8" type="ORF">ACFL27_02590</name>
</gene>
<keyword evidence="2 5" id="KW-0547">Nucleotide-binding</keyword>
<keyword evidence="9" id="KW-1185">Reference proteome</keyword>
<comment type="cofactor">
    <cofactor evidence="5">
        <name>Mg(2+)</name>
        <dbReference type="ChEBI" id="CHEBI:18420"/>
    </cofactor>
</comment>
<dbReference type="PANTHER" id="PTHR11702:SF31">
    <property type="entry name" value="MITOCHONDRIAL RIBOSOME-ASSOCIATED GTPASE 2"/>
    <property type="match status" value="1"/>
</dbReference>
<dbReference type="InterPro" id="IPR045086">
    <property type="entry name" value="OBG_GTPase"/>
</dbReference>
<sequence>MFIDSVKIFIQSGNGGNGCVSFLREKYRPRGGPNGGDGGKGGDVILKADSGLNTLMDFRFRQRFQARHGEHGRGRNQSGKSSPALILSVPVGTLVYEDTTGTLIGDLDQAEAELVVARGGRGGKGNAHFASSTQRAPRFAQKGEAGQEQNLRLELKLLADVGIIGFPNAGKSTFLSRVSAARPKIADFPFTTLIPHLGVVQLQEFKSLVFADIPGIIEGAHQGKGLGLMFLRHVERTRLILHFIDPTEFTNRDPLSDYHILNNELSSYHPGLEDKPQFVIINKCDVPNTRERAADIKNELAGKEIPLFYISAVTGSGVDELLARITQFFFKQDR</sequence>
<evidence type="ECO:0000256" key="1">
    <source>
        <dbReference type="ARBA" id="ARBA00007699"/>
    </source>
</evidence>
<feature type="domain" description="OBG-type G" evidence="6">
    <location>
        <begin position="159"/>
        <end position="330"/>
    </location>
</feature>
<dbReference type="NCBIfam" id="TIGR02729">
    <property type="entry name" value="Obg_CgtA"/>
    <property type="match status" value="1"/>
</dbReference>